<protein>
    <submittedName>
        <fullName evidence="1">Uncharacterized protein</fullName>
    </submittedName>
</protein>
<dbReference type="PANTHER" id="PTHR45812:SF1">
    <property type="entry name" value="DNA POLYMERASE ZETA CATALYTIC SUBUNIT"/>
    <property type="match status" value="1"/>
</dbReference>
<dbReference type="Proteomes" id="UP000807159">
    <property type="component" value="Chromosome 9"/>
</dbReference>
<dbReference type="AlphaFoldDB" id="A0A8T2XY22"/>
<keyword evidence="2" id="KW-1185">Reference proteome</keyword>
<dbReference type="GO" id="GO:0016035">
    <property type="term" value="C:zeta DNA polymerase complex"/>
    <property type="evidence" value="ECO:0007669"/>
    <property type="project" value="InterPro"/>
</dbReference>
<evidence type="ECO:0000313" key="2">
    <source>
        <dbReference type="Proteomes" id="UP000807159"/>
    </source>
</evidence>
<comment type="caution">
    <text evidence="1">The sequence shown here is derived from an EMBL/GenBank/DDBJ whole genome shotgun (WGS) entry which is preliminary data.</text>
</comment>
<dbReference type="EMBL" id="JACEGQ020000009">
    <property type="protein sequence ID" value="KAH8497755.1"/>
    <property type="molecule type" value="Genomic_DNA"/>
</dbReference>
<organism evidence="1 2">
    <name type="scientific">Populus deltoides</name>
    <name type="common">Eastern poplar</name>
    <name type="synonym">Eastern cottonwood</name>
    <dbReference type="NCBI Taxonomy" id="3696"/>
    <lineage>
        <taxon>Eukaryota</taxon>
        <taxon>Viridiplantae</taxon>
        <taxon>Streptophyta</taxon>
        <taxon>Embryophyta</taxon>
        <taxon>Tracheophyta</taxon>
        <taxon>Spermatophyta</taxon>
        <taxon>Magnoliopsida</taxon>
        <taxon>eudicotyledons</taxon>
        <taxon>Gunneridae</taxon>
        <taxon>Pentapetalae</taxon>
        <taxon>rosids</taxon>
        <taxon>fabids</taxon>
        <taxon>Malpighiales</taxon>
        <taxon>Salicaceae</taxon>
        <taxon>Saliceae</taxon>
        <taxon>Populus</taxon>
    </lineage>
</organism>
<dbReference type="GO" id="GO:0042276">
    <property type="term" value="P:error-prone translesion synthesis"/>
    <property type="evidence" value="ECO:0007669"/>
    <property type="project" value="TreeGrafter"/>
</dbReference>
<gene>
    <name evidence="1" type="ORF">H0E87_016871</name>
</gene>
<accession>A0A8T2XY22</accession>
<dbReference type="GO" id="GO:0005634">
    <property type="term" value="C:nucleus"/>
    <property type="evidence" value="ECO:0007669"/>
    <property type="project" value="TreeGrafter"/>
</dbReference>
<dbReference type="InterPro" id="IPR030559">
    <property type="entry name" value="PolZ_Rev3"/>
</dbReference>
<proteinExistence type="predicted"/>
<sequence>MIENVTHGYTAAGFSGRKPCTKLADSIVRCANEKWKAKVKCGDAYRILSNEADFSWKARQSVRRQSYSSHLEKEQLSMNDSRPLCHRHQSGKGKLILQLLWLQLAISLISYRRILW</sequence>
<dbReference type="PANTHER" id="PTHR45812">
    <property type="entry name" value="DNA POLYMERASE ZETA CATALYTIC SUBUNIT"/>
    <property type="match status" value="1"/>
</dbReference>
<dbReference type="GO" id="GO:0000724">
    <property type="term" value="P:double-strand break repair via homologous recombination"/>
    <property type="evidence" value="ECO:0007669"/>
    <property type="project" value="TreeGrafter"/>
</dbReference>
<evidence type="ECO:0000313" key="1">
    <source>
        <dbReference type="EMBL" id="KAH8497755.1"/>
    </source>
</evidence>
<reference evidence="1" key="1">
    <citation type="journal article" date="2021" name="J. Hered.">
        <title>Genome Assembly of Salicaceae Populus deltoides (Eastern Cottonwood) I-69 Based on Nanopore Sequencing and Hi-C Technologies.</title>
        <authorList>
            <person name="Bai S."/>
            <person name="Wu H."/>
            <person name="Zhang J."/>
            <person name="Pan Z."/>
            <person name="Zhao W."/>
            <person name="Li Z."/>
            <person name="Tong C."/>
        </authorList>
    </citation>
    <scope>NUCLEOTIDE SEQUENCE</scope>
    <source>
        <tissue evidence="1">Leaf</tissue>
    </source>
</reference>
<dbReference type="GO" id="GO:0003887">
    <property type="term" value="F:DNA-directed DNA polymerase activity"/>
    <property type="evidence" value="ECO:0007669"/>
    <property type="project" value="TreeGrafter"/>
</dbReference>
<name>A0A8T2XY22_POPDE</name>